<comment type="caution">
    <text evidence="1">The sequence shown here is derived from an EMBL/GenBank/DDBJ whole genome shotgun (WGS) entry which is preliminary data.</text>
</comment>
<reference evidence="1 2" key="1">
    <citation type="submission" date="2019-11" db="EMBL/GenBank/DDBJ databases">
        <title>Whole-genome sequence of a Rhodoblastus acidophilus DSM 142.</title>
        <authorList>
            <person name="Kyndt J.A."/>
            <person name="Meyer T.E."/>
        </authorList>
    </citation>
    <scope>NUCLEOTIDE SEQUENCE [LARGE SCALE GENOMIC DNA]</scope>
    <source>
        <strain evidence="1 2">DSM 142</strain>
    </source>
</reference>
<accession>A0A6N8DNL6</accession>
<gene>
    <name evidence="1" type="ORF">GJ654_13850</name>
</gene>
<organism evidence="1 2">
    <name type="scientific">Rhodoblastus acidophilus</name>
    <name type="common">Rhodopseudomonas acidophila</name>
    <dbReference type="NCBI Taxonomy" id="1074"/>
    <lineage>
        <taxon>Bacteria</taxon>
        <taxon>Pseudomonadati</taxon>
        <taxon>Pseudomonadota</taxon>
        <taxon>Alphaproteobacteria</taxon>
        <taxon>Hyphomicrobiales</taxon>
        <taxon>Rhodoblastaceae</taxon>
        <taxon>Rhodoblastus</taxon>
    </lineage>
</organism>
<dbReference type="EMBL" id="WNKS01000013">
    <property type="protein sequence ID" value="MTV32069.1"/>
    <property type="molecule type" value="Genomic_DNA"/>
</dbReference>
<dbReference type="Proteomes" id="UP000439113">
    <property type="component" value="Unassembled WGS sequence"/>
</dbReference>
<proteinExistence type="predicted"/>
<name>A0A6N8DNL6_RHOAC</name>
<evidence type="ECO:0000313" key="1">
    <source>
        <dbReference type="EMBL" id="MTV32069.1"/>
    </source>
</evidence>
<protein>
    <submittedName>
        <fullName evidence="1">Uncharacterized protein</fullName>
    </submittedName>
</protein>
<dbReference type="AlphaFoldDB" id="A0A6N8DNL6"/>
<sequence length="142" mass="16109">MNAFADRAEKIAPIERRDHMRVLAARQPRPAFQPRRLQQFADQERGVAHRREVDGLVEVEIEDVEISQCSRREKRLRTISWRPATGRQLLIFDALLALAVDLMKAHGRVPLPGMTRMGSARCGMLRSCRDGGPGERLLSRGV</sequence>
<evidence type="ECO:0000313" key="2">
    <source>
        <dbReference type="Proteomes" id="UP000439113"/>
    </source>
</evidence>